<feature type="compositionally biased region" description="Basic and acidic residues" evidence="1">
    <location>
        <begin position="62"/>
        <end position="88"/>
    </location>
</feature>
<reference evidence="3" key="2">
    <citation type="submission" date="2023-05" db="EMBL/GenBank/DDBJ databases">
        <authorList>
            <person name="Fouks B."/>
        </authorList>
    </citation>
    <scope>NUCLEOTIDE SEQUENCE</scope>
    <source>
        <strain evidence="3">Stay&amp;Tobe</strain>
        <tissue evidence="3">Testes</tissue>
    </source>
</reference>
<dbReference type="Pfam" id="PF16009">
    <property type="entry name" value="DUF4779"/>
    <property type="match status" value="1"/>
</dbReference>
<accession>A0AAD8AKN6</accession>
<feature type="non-terminal residue" evidence="3">
    <location>
        <position position="1"/>
    </location>
</feature>
<evidence type="ECO:0000313" key="3">
    <source>
        <dbReference type="EMBL" id="KAJ9600406.1"/>
    </source>
</evidence>
<protein>
    <submittedName>
        <fullName evidence="3">Uncharacterized protein</fullName>
    </submittedName>
</protein>
<feature type="signal peptide" evidence="2">
    <location>
        <begin position="1"/>
        <end position="17"/>
    </location>
</feature>
<evidence type="ECO:0000256" key="2">
    <source>
        <dbReference type="SAM" id="SignalP"/>
    </source>
</evidence>
<comment type="caution">
    <text evidence="3">The sequence shown here is derived from an EMBL/GenBank/DDBJ whole genome shotgun (WGS) entry which is preliminary data.</text>
</comment>
<feature type="non-terminal residue" evidence="3">
    <location>
        <position position="270"/>
    </location>
</feature>
<feature type="compositionally biased region" description="Basic and acidic residues" evidence="1">
    <location>
        <begin position="95"/>
        <end position="145"/>
    </location>
</feature>
<dbReference type="EMBL" id="JASPKZ010000423">
    <property type="protein sequence ID" value="KAJ9600406.1"/>
    <property type="molecule type" value="Genomic_DNA"/>
</dbReference>
<dbReference type="AlphaFoldDB" id="A0AAD8AKN6"/>
<name>A0AAD8AKN6_DIPPU</name>
<feature type="region of interest" description="Disordered" evidence="1">
    <location>
        <begin position="61"/>
        <end position="164"/>
    </location>
</feature>
<evidence type="ECO:0000313" key="4">
    <source>
        <dbReference type="Proteomes" id="UP001233999"/>
    </source>
</evidence>
<feature type="chain" id="PRO_5041984928" evidence="2">
    <location>
        <begin position="18"/>
        <end position="270"/>
    </location>
</feature>
<reference evidence="3" key="1">
    <citation type="journal article" date="2023" name="IScience">
        <title>Live-bearing cockroach genome reveals convergent evolutionary mechanisms linked to viviparity in insects and beyond.</title>
        <authorList>
            <person name="Fouks B."/>
            <person name="Harrison M.C."/>
            <person name="Mikhailova A.A."/>
            <person name="Marchal E."/>
            <person name="English S."/>
            <person name="Carruthers M."/>
            <person name="Jennings E.C."/>
            <person name="Chiamaka E.L."/>
            <person name="Frigard R.A."/>
            <person name="Pippel M."/>
            <person name="Attardo G.M."/>
            <person name="Benoit J.B."/>
            <person name="Bornberg-Bauer E."/>
            <person name="Tobe S.S."/>
        </authorList>
    </citation>
    <scope>NUCLEOTIDE SEQUENCE</scope>
    <source>
        <strain evidence="3">Stay&amp;Tobe</strain>
    </source>
</reference>
<keyword evidence="2" id="KW-0732">Signal</keyword>
<keyword evidence="4" id="KW-1185">Reference proteome</keyword>
<organism evidence="3 4">
    <name type="scientific">Diploptera punctata</name>
    <name type="common">Pacific beetle cockroach</name>
    <dbReference type="NCBI Taxonomy" id="6984"/>
    <lineage>
        <taxon>Eukaryota</taxon>
        <taxon>Metazoa</taxon>
        <taxon>Ecdysozoa</taxon>
        <taxon>Arthropoda</taxon>
        <taxon>Hexapoda</taxon>
        <taxon>Insecta</taxon>
        <taxon>Pterygota</taxon>
        <taxon>Neoptera</taxon>
        <taxon>Polyneoptera</taxon>
        <taxon>Dictyoptera</taxon>
        <taxon>Blattodea</taxon>
        <taxon>Blaberoidea</taxon>
        <taxon>Blaberidae</taxon>
        <taxon>Diplopterinae</taxon>
        <taxon>Diploptera</taxon>
    </lineage>
</organism>
<proteinExistence type="predicted"/>
<gene>
    <name evidence="3" type="ORF">L9F63_009294</name>
</gene>
<dbReference type="Proteomes" id="UP001233999">
    <property type="component" value="Unassembled WGS sequence"/>
</dbReference>
<sequence length="270" mass="30660">TRLCIMILCYYLIICNGKLPHLQFPSKAENAMIAVKDLPSGRITMDGYICLTSRSSSLPPWKHWEKGGGEKHHSDHHSSHGHKGDKGYKGHHGHEKGEKGHHDKAGHSGHYDEHGGHKKSHHDEGGYYGEHHKGEKGEKGHKYGEKGGFNKGHSTKGHHEVHKLDEYKKNRNSTMNTTMKDITRNMEDITTNTVIRREVITRADITNQDIMMTIMERKDIMRRDTTFMITRVTKVPEDTSLTMGTMKIMERKADMMTIRNGDLAAAMVDT</sequence>
<evidence type="ECO:0000256" key="1">
    <source>
        <dbReference type="SAM" id="MobiDB-lite"/>
    </source>
</evidence>
<dbReference type="InterPro" id="IPR031959">
    <property type="entry name" value="DUF4779"/>
</dbReference>